<gene>
    <name evidence="2" type="ORF">Nepgr_004886</name>
</gene>
<dbReference type="InterPro" id="IPR001108">
    <property type="entry name" value="Peptidase_A22A"/>
</dbReference>
<proteinExistence type="predicted"/>
<dbReference type="EMBL" id="BSYO01000004">
    <property type="protein sequence ID" value="GMH03047.1"/>
    <property type="molecule type" value="Genomic_DNA"/>
</dbReference>
<name>A0AAD3S2G5_NEPGR</name>
<organism evidence="2 3">
    <name type="scientific">Nepenthes gracilis</name>
    <name type="common">Slender pitcher plant</name>
    <dbReference type="NCBI Taxonomy" id="150966"/>
    <lineage>
        <taxon>Eukaryota</taxon>
        <taxon>Viridiplantae</taxon>
        <taxon>Streptophyta</taxon>
        <taxon>Embryophyta</taxon>
        <taxon>Tracheophyta</taxon>
        <taxon>Spermatophyta</taxon>
        <taxon>Magnoliopsida</taxon>
        <taxon>eudicotyledons</taxon>
        <taxon>Gunneridae</taxon>
        <taxon>Pentapetalae</taxon>
        <taxon>Caryophyllales</taxon>
        <taxon>Nepenthaceae</taxon>
        <taxon>Nepenthes</taxon>
    </lineage>
</organism>
<feature type="transmembrane region" description="Helical" evidence="1">
    <location>
        <begin position="50"/>
        <end position="72"/>
    </location>
</feature>
<accession>A0AAD3S2G5</accession>
<dbReference type="PANTHER" id="PTHR10202:SF13">
    <property type="entry name" value="PRESENILIN HOMOLOG"/>
    <property type="match status" value="1"/>
</dbReference>
<comment type="caution">
    <text evidence="2">The sequence shown here is derived from an EMBL/GenBank/DDBJ whole genome shotgun (WGS) entry which is preliminary data.</text>
</comment>
<dbReference type="GO" id="GO:0006509">
    <property type="term" value="P:membrane protein ectodomain proteolysis"/>
    <property type="evidence" value="ECO:0007669"/>
    <property type="project" value="TreeGrafter"/>
</dbReference>
<dbReference type="Pfam" id="PF01080">
    <property type="entry name" value="Presenilin"/>
    <property type="match status" value="1"/>
</dbReference>
<dbReference type="GO" id="GO:0016485">
    <property type="term" value="P:protein processing"/>
    <property type="evidence" value="ECO:0007669"/>
    <property type="project" value="InterPro"/>
</dbReference>
<dbReference type="GO" id="GO:0042500">
    <property type="term" value="F:aspartic endopeptidase activity, intramembrane cleaving"/>
    <property type="evidence" value="ECO:0007669"/>
    <property type="project" value="InterPro"/>
</dbReference>
<keyword evidence="1" id="KW-1133">Transmembrane helix</keyword>
<feature type="transmembrane region" description="Helical" evidence="1">
    <location>
        <begin position="20"/>
        <end position="38"/>
    </location>
</feature>
<protein>
    <submittedName>
        <fullName evidence="2">Uncharacterized protein</fullName>
    </submittedName>
</protein>
<evidence type="ECO:0000313" key="3">
    <source>
        <dbReference type="Proteomes" id="UP001279734"/>
    </source>
</evidence>
<dbReference type="AlphaFoldDB" id="A0AAD3S2G5"/>
<evidence type="ECO:0000313" key="2">
    <source>
        <dbReference type="EMBL" id="GMH03047.1"/>
    </source>
</evidence>
<dbReference type="PANTHER" id="PTHR10202">
    <property type="entry name" value="PRESENILIN"/>
    <property type="match status" value="1"/>
</dbReference>
<keyword evidence="1" id="KW-0812">Transmembrane</keyword>
<evidence type="ECO:0000256" key="1">
    <source>
        <dbReference type="SAM" id="Phobius"/>
    </source>
</evidence>
<reference evidence="2" key="1">
    <citation type="submission" date="2023-05" db="EMBL/GenBank/DDBJ databases">
        <title>Nepenthes gracilis genome sequencing.</title>
        <authorList>
            <person name="Fukushima K."/>
        </authorList>
    </citation>
    <scope>NUCLEOTIDE SEQUENCE</scope>
    <source>
        <strain evidence="2">SING2019-196</strain>
    </source>
</reference>
<dbReference type="GO" id="GO:0070765">
    <property type="term" value="C:gamma-secretase complex"/>
    <property type="evidence" value="ECO:0007669"/>
    <property type="project" value="TreeGrafter"/>
</dbReference>
<sequence length="180" mass="20021">MGSEVALLLIEHFSIAIDYATFLVVLFNFSVIGVLAVFMQKMAIFVTQSYLVAIGMLIAHWRCYLHLAAVLLPGGPLRLLVELAISRDEEIPTLVYEARPINFDESGQRNSVGQRLWRERPSGQDQNENLDSGVNSNEIPILVNVGEGQIASRDVELVYVHCCPNSKSSPIIHSHYLTAK</sequence>
<dbReference type="Proteomes" id="UP001279734">
    <property type="component" value="Unassembled WGS sequence"/>
</dbReference>
<keyword evidence="3" id="KW-1185">Reference proteome</keyword>
<keyword evidence="1" id="KW-0472">Membrane</keyword>